<dbReference type="PANTHER" id="PTHR34846">
    <property type="entry name" value="4-CARBOXYMUCONOLACTONE DECARBOXYLASE FAMILY PROTEIN (AFU_ORTHOLOGUE AFUA_6G11590)"/>
    <property type="match status" value="1"/>
</dbReference>
<dbReference type="OrthoDB" id="2135488at2759"/>
<dbReference type="SUPFAM" id="SSF69118">
    <property type="entry name" value="AhpD-like"/>
    <property type="match status" value="1"/>
</dbReference>
<dbReference type="Proteomes" id="UP000447873">
    <property type="component" value="Unassembled WGS sequence"/>
</dbReference>
<name>A0A8H3UH61_VENIN</name>
<evidence type="ECO:0000313" key="1">
    <source>
        <dbReference type="EMBL" id="KAE9965738.1"/>
    </source>
</evidence>
<dbReference type="InterPro" id="IPR029032">
    <property type="entry name" value="AhpD-like"/>
</dbReference>
<dbReference type="Proteomes" id="UP000433883">
    <property type="component" value="Unassembled WGS sequence"/>
</dbReference>
<dbReference type="EMBL" id="WNWQ01000582">
    <property type="protein sequence ID" value="KAE9965738.1"/>
    <property type="molecule type" value="Genomic_DNA"/>
</dbReference>
<evidence type="ECO:0008006" key="6">
    <source>
        <dbReference type="Google" id="ProtNLM"/>
    </source>
</evidence>
<dbReference type="AlphaFoldDB" id="A0A8H3UH61"/>
<sequence>MRLPYISDPPNFASKEDQEIEKRIRSRRGTRGLIPLDKSLLHSPPVADGWNSFLGAIRTSTTLSASLRETAISRVAVLNKAWYEFEHHAPLLLKDGAMPIAGLKYIVSALPCTKTHSPHTLDESIGIDAQHAALLAYTDYSTLAVEVPDDVFATMKETFNDREIVEITATIGAYNCVSRFLVALDVCESNGEKGMEASLKHVSEQLIGIKPASR</sequence>
<reference evidence="2 4" key="1">
    <citation type="submission" date="2018-12" db="EMBL/GenBank/DDBJ databases">
        <title>Venturia inaequalis Genome Resource.</title>
        <authorList>
            <person name="Lichtner F.J."/>
        </authorList>
    </citation>
    <scope>NUCLEOTIDE SEQUENCE [LARGE SCALE GENOMIC DNA]</scope>
    <source>
        <strain evidence="2 4">120213</strain>
        <strain evidence="1">Bline_iso_100314</strain>
        <strain evidence="3 5">DMI_063113</strain>
    </source>
</reference>
<dbReference type="PANTHER" id="PTHR34846:SF9">
    <property type="entry name" value="4-CARBOXYMUCONOLACTONE DECARBOXYLASE FAMILY PROTEIN (AFU_ORTHOLOGUE AFUA_1G03690)"/>
    <property type="match status" value="1"/>
</dbReference>
<evidence type="ECO:0000313" key="3">
    <source>
        <dbReference type="EMBL" id="KAE9974267.1"/>
    </source>
</evidence>
<dbReference type="Gene3D" id="1.20.1290.10">
    <property type="entry name" value="AhpD-like"/>
    <property type="match status" value="1"/>
</dbReference>
<gene>
    <name evidence="1" type="ORF">BLS_007427</name>
    <name evidence="3" type="ORF">EG327_008827</name>
    <name evidence="2" type="ORF">EG328_007344</name>
</gene>
<comment type="caution">
    <text evidence="2">The sequence shown here is derived from an EMBL/GenBank/DDBJ whole genome shotgun (WGS) entry which is preliminary data.</text>
</comment>
<dbReference type="Proteomes" id="UP000490939">
    <property type="component" value="Unassembled WGS sequence"/>
</dbReference>
<dbReference type="EMBL" id="WNWR01000566">
    <property type="protein sequence ID" value="KAE9974267.1"/>
    <property type="molecule type" value="Genomic_DNA"/>
</dbReference>
<dbReference type="EMBL" id="WNWS01000398">
    <property type="protein sequence ID" value="KAE9968629.1"/>
    <property type="molecule type" value="Genomic_DNA"/>
</dbReference>
<proteinExistence type="predicted"/>
<protein>
    <recommendedName>
        <fullName evidence="6">Carboxymuconolactone decarboxylase-like domain-containing protein</fullName>
    </recommendedName>
</protein>
<evidence type="ECO:0000313" key="2">
    <source>
        <dbReference type="EMBL" id="KAE9968629.1"/>
    </source>
</evidence>
<accession>A0A8H3UH61</accession>
<organism evidence="2 4">
    <name type="scientific">Venturia inaequalis</name>
    <name type="common">Apple scab fungus</name>
    <dbReference type="NCBI Taxonomy" id="5025"/>
    <lineage>
        <taxon>Eukaryota</taxon>
        <taxon>Fungi</taxon>
        <taxon>Dikarya</taxon>
        <taxon>Ascomycota</taxon>
        <taxon>Pezizomycotina</taxon>
        <taxon>Dothideomycetes</taxon>
        <taxon>Pleosporomycetidae</taxon>
        <taxon>Venturiales</taxon>
        <taxon>Venturiaceae</taxon>
        <taxon>Venturia</taxon>
    </lineage>
</organism>
<keyword evidence="5" id="KW-1185">Reference proteome</keyword>
<evidence type="ECO:0000313" key="5">
    <source>
        <dbReference type="Proteomes" id="UP000490939"/>
    </source>
</evidence>
<evidence type="ECO:0000313" key="4">
    <source>
        <dbReference type="Proteomes" id="UP000447873"/>
    </source>
</evidence>